<dbReference type="SMART" id="SM00448">
    <property type="entry name" value="REC"/>
    <property type="match status" value="1"/>
</dbReference>
<dbReference type="InterPro" id="IPR039420">
    <property type="entry name" value="WalR-like"/>
</dbReference>
<keyword evidence="3" id="KW-0238">DNA-binding</keyword>
<accession>A0A4V2YY97</accession>
<dbReference type="PROSITE" id="PS00622">
    <property type="entry name" value="HTH_LUXR_1"/>
    <property type="match status" value="1"/>
</dbReference>
<dbReference type="Pfam" id="PF00072">
    <property type="entry name" value="Response_reg"/>
    <property type="match status" value="1"/>
</dbReference>
<dbReference type="PROSITE" id="PS50043">
    <property type="entry name" value="HTH_LUXR_2"/>
    <property type="match status" value="1"/>
</dbReference>
<dbReference type="GO" id="GO:0006355">
    <property type="term" value="P:regulation of DNA-templated transcription"/>
    <property type="evidence" value="ECO:0007669"/>
    <property type="project" value="InterPro"/>
</dbReference>
<keyword evidence="1 5" id="KW-0597">Phosphoprotein</keyword>
<dbReference type="InterPro" id="IPR001789">
    <property type="entry name" value="Sig_transdc_resp-reg_receiver"/>
</dbReference>
<evidence type="ECO:0000313" key="9">
    <source>
        <dbReference type="Proteomes" id="UP000294513"/>
    </source>
</evidence>
<dbReference type="SUPFAM" id="SSF46894">
    <property type="entry name" value="C-terminal effector domain of the bipartite response regulators"/>
    <property type="match status" value="1"/>
</dbReference>
<evidence type="ECO:0000259" key="7">
    <source>
        <dbReference type="PROSITE" id="PS50110"/>
    </source>
</evidence>
<dbReference type="AlphaFoldDB" id="A0A4V2YY97"/>
<evidence type="ECO:0000256" key="2">
    <source>
        <dbReference type="ARBA" id="ARBA00023015"/>
    </source>
</evidence>
<dbReference type="PANTHER" id="PTHR43214">
    <property type="entry name" value="TWO-COMPONENT RESPONSE REGULATOR"/>
    <property type="match status" value="1"/>
</dbReference>
<dbReference type="InterPro" id="IPR011006">
    <property type="entry name" value="CheY-like_superfamily"/>
</dbReference>
<name>A0A4V2YY97_9ACTN</name>
<dbReference type="RefSeq" id="WP_131891938.1">
    <property type="nucleotide sequence ID" value="NZ_SMKU01000040.1"/>
</dbReference>
<dbReference type="InterPro" id="IPR016032">
    <property type="entry name" value="Sig_transdc_resp-reg_C-effctor"/>
</dbReference>
<feature type="domain" description="HTH luxR-type" evidence="6">
    <location>
        <begin position="145"/>
        <end position="210"/>
    </location>
</feature>
<dbReference type="Proteomes" id="UP000294513">
    <property type="component" value="Unassembled WGS sequence"/>
</dbReference>
<gene>
    <name evidence="8" type="ORF">E1298_10880</name>
</gene>
<evidence type="ECO:0000256" key="4">
    <source>
        <dbReference type="ARBA" id="ARBA00023163"/>
    </source>
</evidence>
<dbReference type="CDD" id="cd17535">
    <property type="entry name" value="REC_NarL-like"/>
    <property type="match status" value="1"/>
</dbReference>
<evidence type="ECO:0000256" key="3">
    <source>
        <dbReference type="ARBA" id="ARBA00023125"/>
    </source>
</evidence>
<dbReference type="EMBL" id="SMKU01000040">
    <property type="protein sequence ID" value="TDD92217.1"/>
    <property type="molecule type" value="Genomic_DNA"/>
</dbReference>
<protein>
    <submittedName>
        <fullName evidence="8">Response regulator transcription factor</fullName>
    </submittedName>
</protein>
<evidence type="ECO:0000256" key="1">
    <source>
        <dbReference type="ARBA" id="ARBA00022553"/>
    </source>
</evidence>
<dbReference type="InterPro" id="IPR058245">
    <property type="entry name" value="NreC/VraR/RcsB-like_REC"/>
</dbReference>
<dbReference type="GO" id="GO:0000160">
    <property type="term" value="P:phosphorelay signal transduction system"/>
    <property type="evidence" value="ECO:0007669"/>
    <property type="project" value="InterPro"/>
</dbReference>
<dbReference type="Gene3D" id="3.40.50.2300">
    <property type="match status" value="1"/>
</dbReference>
<dbReference type="PANTHER" id="PTHR43214:SF24">
    <property type="entry name" value="TRANSCRIPTIONAL REGULATORY PROTEIN NARL-RELATED"/>
    <property type="match status" value="1"/>
</dbReference>
<keyword evidence="2" id="KW-0805">Transcription regulation</keyword>
<sequence length="215" mass="23405">MIRVLIVDDEWMVRAMLRTIMETAPDVTVVGEASDGDEALREAGARAPDVVLMDIRMPRADGLTATERMARLPRPPSVVVLTTFDLDEYVRTALRHGAVGFLLKDASAQEMLAAVRSAARGDAMLSPKVTRRLLRDFADTGRSEAERRLTVLTAKEREVLVRVGGGLSNTDIAAALHMSEATVKTHVSRILTKLSLTNRVQAAILAHRAGLLDPS</sequence>
<evidence type="ECO:0000256" key="5">
    <source>
        <dbReference type="PROSITE-ProRule" id="PRU00169"/>
    </source>
</evidence>
<dbReference type="Pfam" id="PF00196">
    <property type="entry name" value="GerE"/>
    <property type="match status" value="1"/>
</dbReference>
<comment type="caution">
    <text evidence="8">The sequence shown here is derived from an EMBL/GenBank/DDBJ whole genome shotgun (WGS) entry which is preliminary data.</text>
</comment>
<dbReference type="SUPFAM" id="SSF52172">
    <property type="entry name" value="CheY-like"/>
    <property type="match status" value="1"/>
</dbReference>
<feature type="domain" description="Response regulatory" evidence="7">
    <location>
        <begin position="3"/>
        <end position="119"/>
    </location>
</feature>
<keyword evidence="9" id="KW-1185">Reference proteome</keyword>
<dbReference type="GO" id="GO:0003677">
    <property type="term" value="F:DNA binding"/>
    <property type="evidence" value="ECO:0007669"/>
    <property type="project" value="UniProtKB-KW"/>
</dbReference>
<organism evidence="8 9">
    <name type="scientific">Actinomadura rubrisoli</name>
    <dbReference type="NCBI Taxonomy" id="2530368"/>
    <lineage>
        <taxon>Bacteria</taxon>
        <taxon>Bacillati</taxon>
        <taxon>Actinomycetota</taxon>
        <taxon>Actinomycetes</taxon>
        <taxon>Streptosporangiales</taxon>
        <taxon>Thermomonosporaceae</taxon>
        <taxon>Actinomadura</taxon>
    </lineage>
</organism>
<dbReference type="OrthoDB" id="154278at2"/>
<evidence type="ECO:0000313" key="8">
    <source>
        <dbReference type="EMBL" id="TDD92217.1"/>
    </source>
</evidence>
<feature type="modified residue" description="4-aspartylphosphate" evidence="5">
    <location>
        <position position="54"/>
    </location>
</feature>
<dbReference type="SMART" id="SM00421">
    <property type="entry name" value="HTH_LUXR"/>
    <property type="match status" value="1"/>
</dbReference>
<dbReference type="PROSITE" id="PS50110">
    <property type="entry name" value="RESPONSE_REGULATORY"/>
    <property type="match status" value="1"/>
</dbReference>
<dbReference type="CDD" id="cd06170">
    <property type="entry name" value="LuxR_C_like"/>
    <property type="match status" value="1"/>
</dbReference>
<reference evidence="8 9" key="1">
    <citation type="submission" date="2019-03" db="EMBL/GenBank/DDBJ databases">
        <title>Draft genome sequences of novel Actinobacteria.</title>
        <authorList>
            <person name="Sahin N."/>
            <person name="Ay H."/>
            <person name="Saygin H."/>
        </authorList>
    </citation>
    <scope>NUCLEOTIDE SEQUENCE [LARGE SCALE GENOMIC DNA]</scope>
    <source>
        <strain evidence="8 9">H3C3</strain>
    </source>
</reference>
<dbReference type="PRINTS" id="PR00038">
    <property type="entry name" value="HTHLUXR"/>
</dbReference>
<proteinExistence type="predicted"/>
<keyword evidence="4" id="KW-0804">Transcription</keyword>
<dbReference type="InterPro" id="IPR000792">
    <property type="entry name" value="Tscrpt_reg_LuxR_C"/>
</dbReference>
<evidence type="ECO:0000259" key="6">
    <source>
        <dbReference type="PROSITE" id="PS50043"/>
    </source>
</evidence>